<evidence type="ECO:0000313" key="1">
    <source>
        <dbReference type="EMBL" id="KAK2116306.1"/>
    </source>
</evidence>
<accession>A0ABQ9W3W0</accession>
<name>A0ABQ9W3W0_SAGOE</name>
<protein>
    <submittedName>
        <fullName evidence="1">Uncharacterized protein</fullName>
    </submittedName>
</protein>
<comment type="caution">
    <text evidence="1">The sequence shown here is derived from an EMBL/GenBank/DDBJ whole genome shotgun (WGS) entry which is preliminary data.</text>
</comment>
<gene>
    <name evidence="1" type="ORF">P7K49_006932</name>
</gene>
<keyword evidence="2" id="KW-1185">Reference proteome</keyword>
<reference evidence="1 2" key="1">
    <citation type="submission" date="2023-05" db="EMBL/GenBank/DDBJ databases">
        <title>B98-5 Cell Line De Novo Hybrid Assembly: An Optical Mapping Approach.</title>
        <authorList>
            <person name="Kananen K."/>
            <person name="Auerbach J.A."/>
            <person name="Kautto E."/>
            <person name="Blachly J.S."/>
        </authorList>
    </citation>
    <scope>NUCLEOTIDE SEQUENCE [LARGE SCALE GENOMIC DNA]</scope>
    <source>
        <strain evidence="1">B95-8</strain>
        <tissue evidence="1">Cell line</tissue>
    </source>
</reference>
<organism evidence="1 2">
    <name type="scientific">Saguinus oedipus</name>
    <name type="common">Cotton-top tamarin</name>
    <name type="synonym">Oedipomidas oedipus</name>
    <dbReference type="NCBI Taxonomy" id="9490"/>
    <lineage>
        <taxon>Eukaryota</taxon>
        <taxon>Metazoa</taxon>
        <taxon>Chordata</taxon>
        <taxon>Craniata</taxon>
        <taxon>Vertebrata</taxon>
        <taxon>Euteleostomi</taxon>
        <taxon>Mammalia</taxon>
        <taxon>Eutheria</taxon>
        <taxon>Euarchontoglires</taxon>
        <taxon>Primates</taxon>
        <taxon>Haplorrhini</taxon>
        <taxon>Platyrrhini</taxon>
        <taxon>Cebidae</taxon>
        <taxon>Callitrichinae</taxon>
        <taxon>Saguinus</taxon>
    </lineage>
</organism>
<evidence type="ECO:0000313" key="2">
    <source>
        <dbReference type="Proteomes" id="UP001266305"/>
    </source>
</evidence>
<proteinExistence type="predicted"/>
<dbReference type="EMBL" id="JASSZA010000003">
    <property type="protein sequence ID" value="KAK2116306.1"/>
    <property type="molecule type" value="Genomic_DNA"/>
</dbReference>
<dbReference type="Proteomes" id="UP001266305">
    <property type="component" value="Unassembled WGS sequence"/>
</dbReference>
<sequence length="194" mass="21467">MEARGGWRYGEPQRPLPQGVVDLPEPLERAKAAADGLTVKAAPPAGGTRAAGLSLVNPHCIRPRPIPANTRVFMCMIVYKELKNTTSREAVELAVYKLPTSCLLQLYATLHLPGPCSAKLKDEQGPAFHQSVVNTETIYTVADDFALYLPYFSVWCLDTYLRNRCASHDTVPKLYQKGLRGTVSEFTIFCIEII</sequence>